<keyword evidence="3" id="KW-0444">Lipid biosynthesis</keyword>
<dbReference type="GO" id="GO:0009103">
    <property type="term" value="P:lipopolysaccharide biosynthetic process"/>
    <property type="evidence" value="ECO:0007669"/>
    <property type="project" value="UniProtKB-KW"/>
</dbReference>
<evidence type="ECO:0000256" key="9">
    <source>
        <dbReference type="ARBA" id="ARBA00023098"/>
    </source>
</evidence>
<dbReference type="InterPro" id="IPR000620">
    <property type="entry name" value="EamA_dom"/>
</dbReference>
<organism evidence="13 14">
    <name type="scientific">Segatella buccae</name>
    <dbReference type="NCBI Taxonomy" id="28126"/>
    <lineage>
        <taxon>Bacteria</taxon>
        <taxon>Pseudomonadati</taxon>
        <taxon>Bacteroidota</taxon>
        <taxon>Bacteroidia</taxon>
        <taxon>Bacteroidales</taxon>
        <taxon>Prevotellaceae</taxon>
        <taxon>Segatella</taxon>
    </lineage>
</organism>
<dbReference type="Gene3D" id="1.10.3730.20">
    <property type="match status" value="1"/>
</dbReference>
<keyword evidence="10 11" id="KW-0472">Membrane</keyword>
<evidence type="ECO:0000313" key="14">
    <source>
        <dbReference type="Proteomes" id="UP000255283"/>
    </source>
</evidence>
<dbReference type="Proteomes" id="UP000255283">
    <property type="component" value="Unassembled WGS sequence"/>
</dbReference>
<evidence type="ECO:0000259" key="12">
    <source>
        <dbReference type="Pfam" id="PF00892"/>
    </source>
</evidence>
<sequence length="116" mass="13071">MRLFLIAVVQSMLLCGGQVLLKFALQKMGGFAWTVHFFASQLTNWWFLGCGICYAAATVLWMYIIKNFPFSMAYPMISLSYVFGMLTAMLIFHETIPVTRWIGVALIMGGCILVAR</sequence>
<dbReference type="EMBL" id="UGTJ01000001">
    <property type="protein sequence ID" value="SUB79461.1"/>
    <property type="molecule type" value="Genomic_DNA"/>
</dbReference>
<gene>
    <name evidence="13" type="primary">arnE</name>
    <name evidence="13" type="ORF">NCTC13063_00726</name>
</gene>
<evidence type="ECO:0000256" key="5">
    <source>
        <dbReference type="ARBA" id="ARBA00022556"/>
    </source>
</evidence>
<evidence type="ECO:0000256" key="6">
    <source>
        <dbReference type="ARBA" id="ARBA00022692"/>
    </source>
</evidence>
<dbReference type="InterPro" id="IPR037185">
    <property type="entry name" value="EmrE-like"/>
</dbReference>
<keyword evidence="4" id="KW-0997">Cell inner membrane</keyword>
<feature type="transmembrane region" description="Helical" evidence="11">
    <location>
        <begin position="98"/>
        <end position="115"/>
    </location>
</feature>
<evidence type="ECO:0000256" key="10">
    <source>
        <dbReference type="ARBA" id="ARBA00023136"/>
    </source>
</evidence>
<dbReference type="GO" id="GO:0022857">
    <property type="term" value="F:transmembrane transporter activity"/>
    <property type="evidence" value="ECO:0007669"/>
    <property type="project" value="InterPro"/>
</dbReference>
<accession>A0AAQ1UHG6</accession>
<comment type="caution">
    <text evidence="13">The sequence shown here is derived from an EMBL/GenBank/DDBJ whole genome shotgun (WGS) entry which is preliminary data.</text>
</comment>
<dbReference type="RefSeq" id="WP_004340545.1">
    <property type="nucleotide sequence ID" value="NZ_CAURJP010000001.1"/>
</dbReference>
<keyword evidence="6 11" id="KW-0812">Transmembrane</keyword>
<feature type="transmembrane region" description="Helical" evidence="11">
    <location>
        <begin position="72"/>
        <end position="92"/>
    </location>
</feature>
<proteinExistence type="predicted"/>
<evidence type="ECO:0000256" key="4">
    <source>
        <dbReference type="ARBA" id="ARBA00022519"/>
    </source>
</evidence>
<dbReference type="Pfam" id="PF00892">
    <property type="entry name" value="EamA"/>
    <property type="match status" value="1"/>
</dbReference>
<feature type="domain" description="EamA" evidence="12">
    <location>
        <begin position="31"/>
        <end position="115"/>
    </location>
</feature>
<evidence type="ECO:0000256" key="2">
    <source>
        <dbReference type="ARBA" id="ARBA00022475"/>
    </source>
</evidence>
<dbReference type="GeneID" id="93536442"/>
<dbReference type="SUPFAM" id="SSF103481">
    <property type="entry name" value="Multidrug resistance efflux transporter EmrE"/>
    <property type="match status" value="1"/>
</dbReference>
<evidence type="ECO:0000256" key="7">
    <source>
        <dbReference type="ARBA" id="ARBA00022985"/>
    </source>
</evidence>
<name>A0AAQ1UHG6_9BACT</name>
<keyword evidence="8 11" id="KW-1133">Transmembrane helix</keyword>
<evidence type="ECO:0000256" key="1">
    <source>
        <dbReference type="ARBA" id="ARBA00004651"/>
    </source>
</evidence>
<evidence type="ECO:0000313" key="13">
    <source>
        <dbReference type="EMBL" id="SUB79461.1"/>
    </source>
</evidence>
<dbReference type="GO" id="GO:0005886">
    <property type="term" value="C:plasma membrane"/>
    <property type="evidence" value="ECO:0007669"/>
    <property type="project" value="UniProtKB-SubCell"/>
</dbReference>
<comment type="subcellular location">
    <subcellularLocation>
        <location evidence="1">Cell membrane</location>
        <topology evidence="1">Multi-pass membrane protein</topology>
    </subcellularLocation>
</comment>
<evidence type="ECO:0000256" key="8">
    <source>
        <dbReference type="ARBA" id="ARBA00022989"/>
    </source>
</evidence>
<keyword evidence="5" id="KW-0441">Lipid A biosynthesis</keyword>
<feature type="transmembrane region" description="Helical" evidence="11">
    <location>
        <begin position="45"/>
        <end position="65"/>
    </location>
</feature>
<keyword evidence="9" id="KW-0443">Lipid metabolism</keyword>
<reference evidence="13 14" key="1">
    <citation type="submission" date="2018-06" db="EMBL/GenBank/DDBJ databases">
        <authorList>
            <consortium name="Pathogen Informatics"/>
            <person name="Doyle S."/>
        </authorList>
    </citation>
    <scope>NUCLEOTIDE SEQUENCE [LARGE SCALE GENOMIC DNA]</scope>
    <source>
        <strain evidence="13 14">NCTC13063</strain>
    </source>
</reference>
<evidence type="ECO:0000256" key="11">
    <source>
        <dbReference type="SAM" id="Phobius"/>
    </source>
</evidence>
<keyword evidence="7" id="KW-0448">Lipopolysaccharide biosynthesis</keyword>
<evidence type="ECO:0000256" key="3">
    <source>
        <dbReference type="ARBA" id="ARBA00022516"/>
    </source>
</evidence>
<dbReference type="AlphaFoldDB" id="A0AAQ1UHG6"/>
<dbReference type="PANTHER" id="PTHR30561">
    <property type="entry name" value="SMR FAMILY PROTON-DEPENDENT DRUG EFFLUX TRANSPORTER SUGE"/>
    <property type="match status" value="1"/>
</dbReference>
<dbReference type="PANTHER" id="PTHR30561:SF9">
    <property type="entry name" value="4-AMINO-4-DEOXY-L-ARABINOSE-PHOSPHOUNDECAPRENOL FLIPPASE SUBUNIT ARNF-RELATED"/>
    <property type="match status" value="1"/>
</dbReference>
<keyword evidence="2" id="KW-1003">Cell membrane</keyword>
<protein>
    <submittedName>
        <fullName evidence="13">Undecaprenyl phosphate-aminoarabinose flippase subunit ArnE</fullName>
    </submittedName>
</protein>
<dbReference type="InterPro" id="IPR000390">
    <property type="entry name" value="Small_drug/metabolite_transptr"/>
</dbReference>
<dbReference type="GO" id="GO:0009245">
    <property type="term" value="P:lipid A biosynthetic process"/>
    <property type="evidence" value="ECO:0007669"/>
    <property type="project" value="UniProtKB-KW"/>
</dbReference>